<accession>A0A0D1ZAU6</accession>
<keyword evidence="3" id="KW-1185">Reference proteome</keyword>
<dbReference type="VEuPathDB" id="FungiDB:PV07_10521"/>
<proteinExistence type="predicted"/>
<dbReference type="AlphaFoldDB" id="A0A0D1ZAU6"/>
<dbReference type="RefSeq" id="XP_016245047.1">
    <property type="nucleotide sequence ID" value="XM_016397856.1"/>
</dbReference>
<dbReference type="HOGENOM" id="CLU_1525168_0_0_1"/>
<sequence length="177" mass="19965">MDYKYFEVLWHAQLWQPPSVILKSPLCRDFMTLSAYRPTPPPYAPIFIQDAINTLVDLHRILGTHIDDALSEAQAIAMTFIDRWHETPELELQTGEVHTTSAPARLYWRVKLSCMATKKFQVCSADESLIAVQLHSGEWITCLWQEVASLIKRLGDTAPPNTPTVGEEANVGNEDGD</sequence>
<evidence type="ECO:0000256" key="1">
    <source>
        <dbReference type="SAM" id="MobiDB-lite"/>
    </source>
</evidence>
<protein>
    <submittedName>
        <fullName evidence="2">Uncharacterized protein</fullName>
    </submittedName>
</protein>
<dbReference type="GeneID" id="27349715"/>
<dbReference type="EMBL" id="KN847045">
    <property type="protein sequence ID" value="KIW24831.1"/>
    <property type="molecule type" value="Genomic_DNA"/>
</dbReference>
<organism evidence="2 3">
    <name type="scientific">Cladophialophora immunda</name>
    <dbReference type="NCBI Taxonomy" id="569365"/>
    <lineage>
        <taxon>Eukaryota</taxon>
        <taxon>Fungi</taxon>
        <taxon>Dikarya</taxon>
        <taxon>Ascomycota</taxon>
        <taxon>Pezizomycotina</taxon>
        <taxon>Eurotiomycetes</taxon>
        <taxon>Chaetothyriomycetidae</taxon>
        <taxon>Chaetothyriales</taxon>
        <taxon>Herpotrichiellaceae</taxon>
        <taxon>Cladophialophora</taxon>
    </lineage>
</organism>
<evidence type="ECO:0000313" key="3">
    <source>
        <dbReference type="Proteomes" id="UP000054466"/>
    </source>
</evidence>
<dbReference type="Proteomes" id="UP000054466">
    <property type="component" value="Unassembled WGS sequence"/>
</dbReference>
<evidence type="ECO:0000313" key="2">
    <source>
        <dbReference type="EMBL" id="KIW24831.1"/>
    </source>
</evidence>
<reference evidence="2 3" key="1">
    <citation type="submission" date="2015-01" db="EMBL/GenBank/DDBJ databases">
        <title>The Genome Sequence of Cladophialophora immunda CBS83496.</title>
        <authorList>
            <consortium name="The Broad Institute Genomics Platform"/>
            <person name="Cuomo C."/>
            <person name="de Hoog S."/>
            <person name="Gorbushina A."/>
            <person name="Stielow B."/>
            <person name="Teixiera M."/>
            <person name="Abouelleil A."/>
            <person name="Chapman S.B."/>
            <person name="Priest M."/>
            <person name="Young S.K."/>
            <person name="Wortman J."/>
            <person name="Nusbaum C."/>
            <person name="Birren B."/>
        </authorList>
    </citation>
    <scope>NUCLEOTIDE SEQUENCE [LARGE SCALE GENOMIC DNA]</scope>
    <source>
        <strain evidence="2 3">CBS 83496</strain>
    </source>
</reference>
<name>A0A0D1ZAU6_9EURO</name>
<gene>
    <name evidence="2" type="ORF">PV07_10521</name>
</gene>
<feature type="region of interest" description="Disordered" evidence="1">
    <location>
        <begin position="155"/>
        <end position="177"/>
    </location>
</feature>